<comment type="caution">
    <text evidence="2">The sequence shown here is derived from an EMBL/GenBank/DDBJ whole genome shotgun (WGS) entry which is preliminary data.</text>
</comment>
<feature type="region of interest" description="Disordered" evidence="1">
    <location>
        <begin position="423"/>
        <end position="472"/>
    </location>
</feature>
<feature type="compositionally biased region" description="Polar residues" evidence="1">
    <location>
        <begin position="1572"/>
        <end position="1587"/>
    </location>
</feature>
<feature type="region of interest" description="Disordered" evidence="1">
    <location>
        <begin position="1534"/>
        <end position="1592"/>
    </location>
</feature>
<feature type="compositionally biased region" description="Polar residues" evidence="1">
    <location>
        <begin position="257"/>
        <end position="266"/>
    </location>
</feature>
<sequence length="1610" mass="179411">MKNLIRLKTTLGNVEAERLIGALGDLLEVTLKPAEMEALELERQLLMLDNKLQSRNDLENTSGRLPCTNSSTQTDWYQVNCYTQTPFLLVASKEVQVRLPGEKETALGTIFRSSDSKIFEHKIVRMDIEASGQTKHGETQDASNSAQVTLSNEESSRKEDEDEDQLEEVKGNTHSEACSEPSKIFSAELDASDQQVRVSCTLVNSVTYQPSSRVAVRLPRANDAVQFNQEVLATYTSTDTASLTSSKGQQHVEGDITTCTSSTKPSSELHMITTDDNEESQFPSSCIADSGNVNAESLEISEERKNCLSNDDDLQAPLGIAECNKAGKKHELFDQQLIQTKSPKLTEEQAPLSLIDCIPTIQIDDDKEDPVSPTEGILVPRKKEKRVSFVDQDIVEPAHDSSDERLMREVEMIFAEMRHPDTIRELSPLPPSPISFSSRSTKHISKKKKRHRDKETETKESGCTQQSRKRLAHQNPTGFDAVLTAPPHTHWSPRLFTTDQEQYTTANFGFSSLENATSEIGRLKAEVAHNSENGMTTFSFQIPSGGNSRICVDFDQMTRKLELSCQTPTATSNSQMLMSGRTEHHTSCAGDVTQIQESPRRPSLGFSVPFDTGELQHRSPNGVIRQSPTLEESCEIVQQEEKGEEVELALQGEKPFAQESTPLSERSDGSLQREWSENQNDNQRFGCIDTPSYSRVTLPKLSSEPTEIAQPCPLVVRKTLVGAPLTPLYPSILKMDRRLKRLSKHKKGKYEKLVNDMHKKCMTRSMSKSIYEAKKKMMQRQTGIDRKNSANSSIENCDSTLHLQRQSLNSTLVSSKLGEASTFEPSSAAISGVVMREEINDESIMRNVNANDQLECSEEPSKINIQVQEKPLITGLVNKEQADTSADSANADQSETRQITKVKDTISEHISAEMTELSDAAFQSEKICSVEKIDILNGMIDPPPLWSLKSIDGKFSLSPAKENRASDSDSDQEMCIEVEDMSLGPMSPDNMEIVDRSLAKLIPTEFDEDVAQFVYGSTRLCRSRKKDDQEVRVSLLPPPPPSESPTQSPISGSTSVATRRMSKIIPNSPVQKSLCESTETTPRRTSPRISSRQGKFSLSPTKPLNIFSLGTTKPAKKVSLLKDSYVVEKEDHVSNKLFGYDDTTISATQVTLNSICAEAQSSDKSDIFKHDKVRGAAEIFKNKDYRSPQIENIFKRVAEDGIGMDAVVSSLVNESQLRKIYVSVIHVLIDINCKLDGGEEQVSTQEKNLVDFLLKELPSLRKFNGKPSSAIAVSCITFIRAYLMSPTGSMQSVLELSSVLKALALVAQDLPSERRHLLDEAYYFIADRTGEAAYLICCFLAAWPQSLSQIGFDSPFGFVLRYILYHHSSAIPKEDLQKARMHALRSGWRPLPPTGVSLAEAIERYNSVVFERRAGNREISRLALQAMELLLTIQRDPCQARVVFEGNVRRLLAAGAGCSQREVNSLLQLCGRVWKKFSAHNVAEMSFEATVEELIGLIGRLGPGQEDTKDLCRKALWLYASYDKNSEWSFRAKQHSVNKSAKNKQNKIRTKNYSKYNKDTRNNKNKSRSNKGQIQQQKSASCSNTSPKACKRTIKKAKHVPTRNTKVSNV</sequence>
<protein>
    <submittedName>
        <fullName evidence="2">Uncharacterized protein</fullName>
    </submittedName>
</protein>
<organism evidence="2 3">
    <name type="scientific">Tropilaelaps mercedesae</name>
    <dbReference type="NCBI Taxonomy" id="418985"/>
    <lineage>
        <taxon>Eukaryota</taxon>
        <taxon>Metazoa</taxon>
        <taxon>Ecdysozoa</taxon>
        <taxon>Arthropoda</taxon>
        <taxon>Chelicerata</taxon>
        <taxon>Arachnida</taxon>
        <taxon>Acari</taxon>
        <taxon>Parasitiformes</taxon>
        <taxon>Mesostigmata</taxon>
        <taxon>Gamasina</taxon>
        <taxon>Dermanyssoidea</taxon>
        <taxon>Laelapidae</taxon>
        <taxon>Tropilaelaps</taxon>
    </lineage>
</organism>
<feature type="compositionally biased region" description="Basic residues" evidence="1">
    <location>
        <begin position="440"/>
        <end position="452"/>
    </location>
</feature>
<evidence type="ECO:0000313" key="3">
    <source>
        <dbReference type="Proteomes" id="UP000192247"/>
    </source>
</evidence>
<gene>
    <name evidence="2" type="ORF">BIW11_07798</name>
</gene>
<keyword evidence="3" id="KW-1185">Reference proteome</keyword>
<reference evidence="2 3" key="1">
    <citation type="journal article" date="2017" name="Gigascience">
        <title>Draft genome of the honey bee ectoparasitic mite, Tropilaelaps mercedesae, is shaped by the parasitic life history.</title>
        <authorList>
            <person name="Dong X."/>
            <person name="Armstrong S.D."/>
            <person name="Xia D."/>
            <person name="Makepeace B.L."/>
            <person name="Darby A.C."/>
            <person name="Kadowaki T."/>
        </authorList>
    </citation>
    <scope>NUCLEOTIDE SEQUENCE [LARGE SCALE GENOMIC DNA]</scope>
    <source>
        <strain evidence="2">Wuxi-XJTLU</strain>
    </source>
</reference>
<evidence type="ECO:0000313" key="2">
    <source>
        <dbReference type="EMBL" id="OQR76415.1"/>
    </source>
</evidence>
<dbReference type="EMBL" id="MNPL01004851">
    <property type="protein sequence ID" value="OQR76415.1"/>
    <property type="molecule type" value="Genomic_DNA"/>
</dbReference>
<name>A0A1V9XSG6_9ACAR</name>
<feature type="region of interest" description="Disordered" evidence="1">
    <location>
        <begin position="653"/>
        <end position="688"/>
    </location>
</feature>
<evidence type="ECO:0000256" key="1">
    <source>
        <dbReference type="SAM" id="MobiDB-lite"/>
    </source>
</evidence>
<feature type="region of interest" description="Disordered" evidence="1">
    <location>
        <begin position="1026"/>
        <end position="1097"/>
    </location>
</feature>
<accession>A0A1V9XSG6</accession>
<feature type="compositionally biased region" description="Low complexity" evidence="1">
    <location>
        <begin position="1076"/>
        <end position="1092"/>
    </location>
</feature>
<feature type="region of interest" description="Disordered" evidence="1">
    <location>
        <begin position="244"/>
        <end position="267"/>
    </location>
</feature>
<dbReference type="Proteomes" id="UP000192247">
    <property type="component" value="Unassembled WGS sequence"/>
</dbReference>
<feature type="compositionally biased region" description="Basic residues" evidence="1">
    <location>
        <begin position="1534"/>
        <end position="1552"/>
    </location>
</feature>
<feature type="region of interest" description="Disordered" evidence="1">
    <location>
        <begin position="131"/>
        <end position="179"/>
    </location>
</feature>
<proteinExistence type="predicted"/>
<dbReference type="InParanoid" id="A0A1V9XSG6"/>
<feature type="compositionally biased region" description="Polar residues" evidence="1">
    <location>
        <begin position="140"/>
        <end position="150"/>
    </location>
</feature>
<dbReference type="OrthoDB" id="10538236at2759"/>